<name>A0AAV4JWM3_9GAST</name>
<accession>A0AAV4JWM3</accession>
<sequence>MICSEIEFATSRSRVRRANHSAMLLPNTEDDASSAWIDSLKRWNTAGVDGAGPDQTYDSTSSGFHVGIVIRPLQVKPHR</sequence>
<dbReference type="EMBL" id="BMAT01010451">
    <property type="protein sequence ID" value="GFS27094.1"/>
    <property type="molecule type" value="Genomic_DNA"/>
</dbReference>
<evidence type="ECO:0008006" key="3">
    <source>
        <dbReference type="Google" id="ProtNLM"/>
    </source>
</evidence>
<keyword evidence="2" id="KW-1185">Reference proteome</keyword>
<evidence type="ECO:0000313" key="2">
    <source>
        <dbReference type="Proteomes" id="UP000762676"/>
    </source>
</evidence>
<reference evidence="1 2" key="1">
    <citation type="journal article" date="2021" name="Elife">
        <title>Chloroplast acquisition without the gene transfer in kleptoplastic sea slugs, Plakobranchus ocellatus.</title>
        <authorList>
            <person name="Maeda T."/>
            <person name="Takahashi S."/>
            <person name="Yoshida T."/>
            <person name="Shimamura S."/>
            <person name="Takaki Y."/>
            <person name="Nagai Y."/>
            <person name="Toyoda A."/>
            <person name="Suzuki Y."/>
            <person name="Arimoto A."/>
            <person name="Ishii H."/>
            <person name="Satoh N."/>
            <person name="Nishiyama T."/>
            <person name="Hasebe M."/>
            <person name="Maruyama T."/>
            <person name="Minagawa J."/>
            <person name="Obokata J."/>
            <person name="Shigenobu S."/>
        </authorList>
    </citation>
    <scope>NUCLEOTIDE SEQUENCE [LARGE SCALE GENOMIC DNA]</scope>
</reference>
<gene>
    <name evidence="1" type="ORF">ElyMa_005237500</name>
</gene>
<organism evidence="1 2">
    <name type="scientific">Elysia marginata</name>
    <dbReference type="NCBI Taxonomy" id="1093978"/>
    <lineage>
        <taxon>Eukaryota</taxon>
        <taxon>Metazoa</taxon>
        <taxon>Spiralia</taxon>
        <taxon>Lophotrochozoa</taxon>
        <taxon>Mollusca</taxon>
        <taxon>Gastropoda</taxon>
        <taxon>Heterobranchia</taxon>
        <taxon>Euthyneura</taxon>
        <taxon>Panpulmonata</taxon>
        <taxon>Sacoglossa</taxon>
        <taxon>Placobranchoidea</taxon>
        <taxon>Plakobranchidae</taxon>
        <taxon>Elysia</taxon>
    </lineage>
</organism>
<comment type="caution">
    <text evidence="1">The sequence shown here is derived from an EMBL/GenBank/DDBJ whole genome shotgun (WGS) entry which is preliminary data.</text>
</comment>
<dbReference type="AlphaFoldDB" id="A0AAV4JWM3"/>
<protein>
    <recommendedName>
        <fullName evidence="3">PH domain-containing protein</fullName>
    </recommendedName>
</protein>
<proteinExistence type="predicted"/>
<evidence type="ECO:0000313" key="1">
    <source>
        <dbReference type="EMBL" id="GFS27094.1"/>
    </source>
</evidence>
<dbReference type="Proteomes" id="UP000762676">
    <property type="component" value="Unassembled WGS sequence"/>
</dbReference>